<gene>
    <name evidence="3" type="ORF">ACFQ2K_43840</name>
</gene>
<feature type="transmembrane region" description="Helical" evidence="2">
    <location>
        <begin position="34"/>
        <end position="56"/>
    </location>
</feature>
<evidence type="ECO:0000256" key="1">
    <source>
        <dbReference type="SAM" id="MobiDB-lite"/>
    </source>
</evidence>
<keyword evidence="4" id="KW-1185">Reference proteome</keyword>
<dbReference type="Proteomes" id="UP001596915">
    <property type="component" value="Unassembled WGS sequence"/>
</dbReference>
<feature type="transmembrane region" description="Helical" evidence="2">
    <location>
        <begin position="90"/>
        <end position="109"/>
    </location>
</feature>
<keyword evidence="2" id="KW-0812">Transmembrane</keyword>
<accession>A0ABW2X7J2</accession>
<organism evidence="3 4">
    <name type="scientific">Streptomyces sanglieri</name>
    <dbReference type="NCBI Taxonomy" id="193460"/>
    <lineage>
        <taxon>Bacteria</taxon>
        <taxon>Bacillati</taxon>
        <taxon>Actinomycetota</taxon>
        <taxon>Actinomycetes</taxon>
        <taxon>Kitasatosporales</taxon>
        <taxon>Streptomycetaceae</taxon>
        <taxon>Streptomyces</taxon>
    </lineage>
</organism>
<comment type="caution">
    <text evidence="3">The sequence shown here is derived from an EMBL/GenBank/DDBJ whole genome shotgun (WGS) entry which is preliminary data.</text>
</comment>
<feature type="transmembrane region" description="Helical" evidence="2">
    <location>
        <begin position="163"/>
        <end position="183"/>
    </location>
</feature>
<dbReference type="EMBL" id="JBHTGL010000008">
    <property type="protein sequence ID" value="MFD0628531.1"/>
    <property type="molecule type" value="Genomic_DNA"/>
</dbReference>
<keyword evidence="2" id="KW-0472">Membrane</keyword>
<feature type="transmembrane region" description="Helical" evidence="2">
    <location>
        <begin position="130"/>
        <end position="151"/>
    </location>
</feature>
<evidence type="ECO:0000313" key="4">
    <source>
        <dbReference type="Proteomes" id="UP001596915"/>
    </source>
</evidence>
<feature type="transmembrane region" description="Helical" evidence="2">
    <location>
        <begin position="219"/>
        <end position="237"/>
    </location>
</feature>
<evidence type="ECO:0000313" key="3">
    <source>
        <dbReference type="EMBL" id="MFD0628531.1"/>
    </source>
</evidence>
<feature type="transmembrane region" description="Helical" evidence="2">
    <location>
        <begin position="195"/>
        <end position="213"/>
    </location>
</feature>
<reference evidence="4" key="1">
    <citation type="journal article" date="2019" name="Int. J. Syst. Evol. Microbiol.">
        <title>The Global Catalogue of Microorganisms (GCM) 10K type strain sequencing project: providing services to taxonomists for standard genome sequencing and annotation.</title>
        <authorList>
            <consortium name="The Broad Institute Genomics Platform"/>
            <consortium name="The Broad Institute Genome Sequencing Center for Infectious Disease"/>
            <person name="Wu L."/>
            <person name="Ma J."/>
        </authorList>
    </citation>
    <scope>NUCLEOTIDE SEQUENCE [LARGE SCALE GENOMIC DNA]</scope>
    <source>
        <strain evidence="4">JCM 12607</strain>
    </source>
</reference>
<proteinExistence type="predicted"/>
<keyword evidence="2" id="KW-1133">Transmembrane helix</keyword>
<evidence type="ECO:0000256" key="2">
    <source>
        <dbReference type="SAM" id="Phobius"/>
    </source>
</evidence>
<feature type="region of interest" description="Disordered" evidence="1">
    <location>
        <begin position="251"/>
        <end position="275"/>
    </location>
</feature>
<protein>
    <submittedName>
        <fullName evidence="3">Uncharacterized protein</fullName>
    </submittedName>
</protein>
<name>A0ABW2X7J2_9ACTN</name>
<sequence>MRRTLKRELFEENQDQWWIEVLSSRRAWSVTMRLWLSTGQGAMNVGLAVACCVMALSGPLGNVDKWLPLILSDQGRALDSLVGQLSDGSLILRITTTFVTVTAILRYVTQLRTVAKNEAPTAGLWRQMRQLNLTNAQGGIFLSALTIMWLLQGHGVPGAWPVILSYAFAFFVDDWIIISEYRIKLDVSSLPLHKWRLRLGYLCLAIPSLALAWNEFGRWGVVVMVWFFLNLIVVSLAHRRANEADIWPQRKIPQQQSEEALADRDQRSGDGSLQA</sequence>